<reference evidence="1 2" key="1">
    <citation type="journal article" date="2018" name="Front. Microbiol.">
        <title>Genome-Wide Analysis of Corynespora cassiicola Leaf Fall Disease Putative Effectors.</title>
        <authorList>
            <person name="Lopez D."/>
            <person name="Ribeiro S."/>
            <person name="Label P."/>
            <person name="Fumanal B."/>
            <person name="Venisse J.S."/>
            <person name="Kohler A."/>
            <person name="de Oliveira R.R."/>
            <person name="Labutti K."/>
            <person name="Lipzen A."/>
            <person name="Lail K."/>
            <person name="Bauer D."/>
            <person name="Ohm R.A."/>
            <person name="Barry K.W."/>
            <person name="Spatafora J."/>
            <person name="Grigoriev I.V."/>
            <person name="Martin F.M."/>
            <person name="Pujade-Renaud V."/>
        </authorList>
    </citation>
    <scope>NUCLEOTIDE SEQUENCE [LARGE SCALE GENOMIC DNA]</scope>
    <source>
        <strain evidence="1 2">Philippines</strain>
    </source>
</reference>
<evidence type="ECO:0000313" key="1">
    <source>
        <dbReference type="EMBL" id="PSN67557.1"/>
    </source>
</evidence>
<dbReference type="InterPro" id="IPR021858">
    <property type="entry name" value="Fun_TF"/>
</dbReference>
<dbReference type="STRING" id="1448308.A0A2T2NQ42"/>
<feature type="non-terminal residue" evidence="1">
    <location>
        <position position="1"/>
    </location>
</feature>
<dbReference type="Proteomes" id="UP000240883">
    <property type="component" value="Unassembled WGS sequence"/>
</dbReference>
<dbReference type="GO" id="GO:0001228">
    <property type="term" value="F:DNA-binding transcription activator activity, RNA polymerase II-specific"/>
    <property type="evidence" value="ECO:0007669"/>
    <property type="project" value="TreeGrafter"/>
</dbReference>
<name>A0A2T2NQ42_CORCC</name>
<dbReference type="OrthoDB" id="5386330at2759"/>
<protein>
    <submittedName>
        <fullName evidence="1">Uncharacterized protein</fullName>
    </submittedName>
</protein>
<dbReference type="Pfam" id="PF11951">
    <property type="entry name" value="Fungal_trans_2"/>
    <property type="match status" value="1"/>
</dbReference>
<organism evidence="1 2">
    <name type="scientific">Corynespora cassiicola Philippines</name>
    <dbReference type="NCBI Taxonomy" id="1448308"/>
    <lineage>
        <taxon>Eukaryota</taxon>
        <taxon>Fungi</taxon>
        <taxon>Dikarya</taxon>
        <taxon>Ascomycota</taxon>
        <taxon>Pezizomycotina</taxon>
        <taxon>Dothideomycetes</taxon>
        <taxon>Pleosporomycetidae</taxon>
        <taxon>Pleosporales</taxon>
        <taxon>Corynesporascaceae</taxon>
        <taxon>Corynespora</taxon>
    </lineage>
</organism>
<dbReference type="PANTHER" id="PTHR47784:SF4">
    <property type="entry name" value="ZN(II)2CYS6 TRANSCRIPTION FACTOR (EUROFUNG)"/>
    <property type="match status" value="1"/>
</dbReference>
<dbReference type="InterPro" id="IPR053157">
    <property type="entry name" value="Sterol_Uptake_Regulator"/>
</dbReference>
<dbReference type="EMBL" id="KZ678134">
    <property type="protein sequence ID" value="PSN67557.1"/>
    <property type="molecule type" value="Genomic_DNA"/>
</dbReference>
<dbReference type="PANTHER" id="PTHR47784">
    <property type="entry name" value="STEROL UPTAKE CONTROL PROTEIN 2"/>
    <property type="match status" value="1"/>
</dbReference>
<keyword evidence="2" id="KW-1185">Reference proteome</keyword>
<dbReference type="AlphaFoldDB" id="A0A2T2NQ42"/>
<sequence length="322" mass="37206">TPSSTDSAQTPHSDSIIESPGDIVLNISQLRLLHHFTTTTAITFTFKPGAEEVYSMNMVQTSFNFPFLLHAILALAALHLSRLDPPLRTQYLHQAEQHHNAALYQFRVQISEIDEKNRRAVLFFTFALFPYLCSLPVEINNGIEHTLNSILSSFMLTRRVRPMVDTVYQDMLDSDIGLIVPQDIRDKKWNTTESLAETELVTLRKFSELIHRLYPLDVTEAYRGAIHKLELVFKAAEDSQRPPSDSLLKLWIHLVSDKFMDLLLERQPGALLILGYYAVFLFRGQHYWFLQGVGEQILDVVEALIPTEWMNWLDWPKKQIRR</sequence>
<accession>A0A2T2NQ42</accession>
<gene>
    <name evidence="1" type="ORF">BS50DRAFT_664830</name>
</gene>
<evidence type="ECO:0000313" key="2">
    <source>
        <dbReference type="Proteomes" id="UP000240883"/>
    </source>
</evidence>
<proteinExistence type="predicted"/>